<dbReference type="InterPro" id="IPR036236">
    <property type="entry name" value="Znf_C2H2_sf"/>
</dbReference>
<evidence type="ECO:0000256" key="18">
    <source>
        <dbReference type="ARBA" id="ARBA00051161"/>
    </source>
</evidence>
<dbReference type="SUPFAM" id="SSF82199">
    <property type="entry name" value="SET domain"/>
    <property type="match status" value="1"/>
</dbReference>
<keyword evidence="11 22" id="KW-0863">Zinc-finger</keyword>
<organism evidence="28 29">
    <name type="scientific">Platysternon megacephalum</name>
    <name type="common">big-headed turtle</name>
    <dbReference type="NCBI Taxonomy" id="55544"/>
    <lineage>
        <taxon>Eukaryota</taxon>
        <taxon>Metazoa</taxon>
        <taxon>Chordata</taxon>
        <taxon>Craniata</taxon>
        <taxon>Vertebrata</taxon>
        <taxon>Euteleostomi</taxon>
        <taxon>Archelosauria</taxon>
        <taxon>Testudinata</taxon>
        <taxon>Testudines</taxon>
        <taxon>Cryptodira</taxon>
        <taxon>Durocryptodira</taxon>
        <taxon>Testudinoidea</taxon>
        <taxon>Platysternidae</taxon>
        <taxon>Platysternon</taxon>
    </lineage>
</organism>
<feature type="region of interest" description="Disordered" evidence="23">
    <location>
        <begin position="981"/>
        <end position="1021"/>
    </location>
</feature>
<evidence type="ECO:0000313" key="28">
    <source>
        <dbReference type="EMBL" id="TFJ95964.1"/>
    </source>
</evidence>
<keyword evidence="29" id="KW-1185">Reference proteome</keyword>
<evidence type="ECO:0000256" key="1">
    <source>
        <dbReference type="ARBA" id="ARBA00004123"/>
    </source>
</evidence>
<dbReference type="InterPro" id="IPR001214">
    <property type="entry name" value="SET_dom"/>
</dbReference>
<dbReference type="PROSITE" id="PS50280">
    <property type="entry name" value="SET"/>
    <property type="match status" value="1"/>
</dbReference>
<evidence type="ECO:0000256" key="15">
    <source>
        <dbReference type="ARBA" id="ARBA00023043"/>
    </source>
</evidence>
<keyword evidence="10" id="KW-0677">Repeat</keyword>
<dbReference type="CDD" id="cd20905">
    <property type="entry name" value="EHMT_ZBD"/>
    <property type="match status" value="1"/>
</dbReference>
<dbReference type="PANTHER" id="PTHR46307">
    <property type="entry name" value="G9A, ISOFORM B"/>
    <property type="match status" value="1"/>
</dbReference>
<feature type="compositionally biased region" description="Basic and acidic residues" evidence="23">
    <location>
        <begin position="406"/>
        <end position="435"/>
    </location>
</feature>
<evidence type="ECO:0000256" key="2">
    <source>
        <dbReference type="ARBA" id="ARBA00004286"/>
    </source>
</evidence>
<dbReference type="PROSITE" id="PS50088">
    <property type="entry name" value="ANK_REPEAT"/>
    <property type="match status" value="4"/>
</dbReference>
<dbReference type="Pfam" id="PF00856">
    <property type="entry name" value="SET"/>
    <property type="match status" value="1"/>
</dbReference>
<dbReference type="CDD" id="cd18203">
    <property type="entry name" value="BTB_POZ_ZBTB12"/>
    <property type="match status" value="1"/>
</dbReference>
<reference evidence="28 29" key="1">
    <citation type="submission" date="2019-04" db="EMBL/GenBank/DDBJ databases">
        <title>Draft genome of the big-headed turtle Platysternon megacephalum.</title>
        <authorList>
            <person name="Gong S."/>
        </authorList>
    </citation>
    <scope>NUCLEOTIDE SEQUENCE [LARGE SCALE GENOMIC DNA]</scope>
    <source>
        <strain evidence="28">DO16091913</strain>
        <tissue evidence="28">Muscle</tissue>
    </source>
</reference>
<feature type="region of interest" description="Disordered" evidence="23">
    <location>
        <begin position="215"/>
        <end position="250"/>
    </location>
</feature>
<dbReference type="PROSITE" id="PS50157">
    <property type="entry name" value="ZINC_FINGER_C2H2_2"/>
    <property type="match status" value="3"/>
</dbReference>
<feature type="compositionally biased region" description="Basic and acidic residues" evidence="23">
    <location>
        <begin position="1012"/>
        <end position="1021"/>
    </location>
</feature>
<dbReference type="Pfam" id="PF00023">
    <property type="entry name" value="Ank"/>
    <property type="match status" value="1"/>
</dbReference>
<feature type="compositionally biased region" description="Pro residues" evidence="23">
    <location>
        <begin position="985"/>
        <end position="997"/>
    </location>
</feature>
<dbReference type="Pfam" id="PF05033">
    <property type="entry name" value="Pre-SET"/>
    <property type="match status" value="1"/>
</dbReference>
<feature type="compositionally biased region" description="Polar residues" evidence="23">
    <location>
        <begin position="554"/>
        <end position="565"/>
    </location>
</feature>
<dbReference type="FunFam" id="2.170.270.10:FF:000005">
    <property type="entry name" value="Euchromatic histone-lysine N-methyltransferase 2"/>
    <property type="match status" value="1"/>
</dbReference>
<dbReference type="SMART" id="SM00248">
    <property type="entry name" value="ANK"/>
    <property type="match status" value="6"/>
</dbReference>
<dbReference type="GO" id="GO:0003677">
    <property type="term" value="F:DNA binding"/>
    <property type="evidence" value="ECO:0007669"/>
    <property type="project" value="UniProtKB-KW"/>
</dbReference>
<evidence type="ECO:0000259" key="26">
    <source>
        <dbReference type="PROSITE" id="PS50280"/>
    </source>
</evidence>
<evidence type="ECO:0000259" key="25">
    <source>
        <dbReference type="PROSITE" id="PS50157"/>
    </source>
</evidence>
<dbReference type="InterPro" id="IPR047762">
    <property type="entry name" value="EHMT_CRR"/>
</dbReference>
<dbReference type="FunFam" id="3.30.160.60:FF:001450">
    <property type="entry name" value="zinc finger protein 774"/>
    <property type="match status" value="1"/>
</dbReference>
<feature type="compositionally biased region" description="Low complexity" evidence="23">
    <location>
        <begin position="658"/>
        <end position="669"/>
    </location>
</feature>
<feature type="domain" description="C2H2-type" evidence="25">
    <location>
        <begin position="357"/>
        <end position="384"/>
    </location>
</feature>
<dbReference type="PROSITE" id="PS50297">
    <property type="entry name" value="ANK_REP_REGION"/>
    <property type="match status" value="4"/>
</dbReference>
<dbReference type="SMART" id="SM00317">
    <property type="entry name" value="SET"/>
    <property type="match status" value="1"/>
</dbReference>
<dbReference type="Gene3D" id="3.30.160.60">
    <property type="entry name" value="Classic Zinc Finger"/>
    <property type="match status" value="3"/>
</dbReference>
<evidence type="ECO:0000256" key="13">
    <source>
        <dbReference type="ARBA" id="ARBA00022843"/>
    </source>
</evidence>
<dbReference type="Proteomes" id="UP000297703">
    <property type="component" value="Unassembled WGS sequence"/>
</dbReference>
<evidence type="ECO:0000256" key="4">
    <source>
        <dbReference type="ARBA" id="ARBA00022499"/>
    </source>
</evidence>
<keyword evidence="16" id="KW-0238">DNA-binding</keyword>
<keyword evidence="13" id="KW-0832">Ubl conjugation</keyword>
<dbReference type="InterPro" id="IPR007728">
    <property type="entry name" value="Pre-SET_dom"/>
</dbReference>
<dbReference type="PROSITE" id="PS50097">
    <property type="entry name" value="BTB"/>
    <property type="match status" value="1"/>
</dbReference>
<dbReference type="Pfam" id="PF00651">
    <property type="entry name" value="BTB"/>
    <property type="match status" value="1"/>
</dbReference>
<evidence type="ECO:0000256" key="7">
    <source>
        <dbReference type="ARBA" id="ARBA00022679"/>
    </source>
</evidence>
<evidence type="ECO:0000256" key="12">
    <source>
        <dbReference type="ARBA" id="ARBA00022833"/>
    </source>
</evidence>
<feature type="compositionally biased region" description="Basic and acidic residues" evidence="23">
    <location>
        <begin position="458"/>
        <end position="470"/>
    </location>
</feature>
<dbReference type="STRING" id="55544.A0A4D9DF22"/>
<evidence type="ECO:0000256" key="21">
    <source>
        <dbReference type="PROSITE-ProRule" id="PRU00023"/>
    </source>
</evidence>
<evidence type="ECO:0000256" key="8">
    <source>
        <dbReference type="ARBA" id="ARBA00022691"/>
    </source>
</evidence>
<dbReference type="PROSITE" id="PS00028">
    <property type="entry name" value="ZINC_FINGER_C2H2_1"/>
    <property type="match status" value="3"/>
</dbReference>
<evidence type="ECO:0000256" key="14">
    <source>
        <dbReference type="ARBA" id="ARBA00022853"/>
    </source>
</evidence>
<feature type="domain" description="BTB" evidence="24">
    <location>
        <begin position="33"/>
        <end position="97"/>
    </location>
</feature>
<feature type="repeat" description="ANK" evidence="21">
    <location>
        <begin position="1276"/>
        <end position="1308"/>
    </location>
</feature>
<evidence type="ECO:0000313" key="29">
    <source>
        <dbReference type="Proteomes" id="UP000297703"/>
    </source>
</evidence>
<dbReference type="SMART" id="SM00355">
    <property type="entry name" value="ZnF_C2H2"/>
    <property type="match status" value="4"/>
</dbReference>
<reference evidence="28 29" key="2">
    <citation type="submission" date="2019-04" db="EMBL/GenBank/DDBJ databases">
        <title>The genome sequence of big-headed turtle.</title>
        <authorList>
            <person name="Gong S."/>
        </authorList>
    </citation>
    <scope>NUCLEOTIDE SEQUENCE [LARGE SCALE GENOMIC DNA]</scope>
    <source>
        <strain evidence="28">DO16091913</strain>
        <tissue evidence="28">Muscle</tissue>
    </source>
</reference>
<evidence type="ECO:0000256" key="3">
    <source>
        <dbReference type="ARBA" id="ARBA00022454"/>
    </source>
</evidence>
<dbReference type="SUPFAM" id="SSF48403">
    <property type="entry name" value="Ankyrin repeat"/>
    <property type="match status" value="1"/>
</dbReference>
<feature type="domain" description="C2H2-type" evidence="25">
    <location>
        <begin position="385"/>
        <end position="413"/>
    </location>
</feature>
<dbReference type="OrthoDB" id="5792673at2759"/>
<comment type="catalytic activity">
    <reaction evidence="19">
        <text>N(6)-methyl-L-lysyl(9)-[histone H3] + S-adenosyl-L-methionine = N(6),N(6)-dimethyl-L-lysyl(9)-[histone H3] + S-adenosyl-L-homocysteine + H(+)</text>
        <dbReference type="Rhea" id="RHEA:60284"/>
        <dbReference type="Rhea" id="RHEA-COMP:15541"/>
        <dbReference type="Rhea" id="RHEA-COMP:15542"/>
        <dbReference type="ChEBI" id="CHEBI:15378"/>
        <dbReference type="ChEBI" id="CHEBI:57856"/>
        <dbReference type="ChEBI" id="CHEBI:59789"/>
        <dbReference type="ChEBI" id="CHEBI:61929"/>
        <dbReference type="ChEBI" id="CHEBI:61976"/>
    </reaction>
</comment>
<gene>
    <name evidence="28" type="ORF">DR999_PMT22298</name>
</gene>
<evidence type="ECO:0000256" key="9">
    <source>
        <dbReference type="ARBA" id="ARBA00022723"/>
    </source>
</evidence>
<name>A0A4D9DF22_9SAUR</name>
<dbReference type="Pfam" id="PF12796">
    <property type="entry name" value="Ank_2"/>
    <property type="match status" value="2"/>
</dbReference>
<feature type="compositionally biased region" description="Basic residues" evidence="23">
    <location>
        <begin position="786"/>
        <end position="795"/>
    </location>
</feature>
<dbReference type="Pfam" id="PF00096">
    <property type="entry name" value="zf-C2H2"/>
    <property type="match status" value="2"/>
</dbReference>
<dbReference type="InterPro" id="IPR002110">
    <property type="entry name" value="Ankyrin_rpt"/>
</dbReference>
<evidence type="ECO:0000256" key="23">
    <source>
        <dbReference type="SAM" id="MobiDB-lite"/>
    </source>
</evidence>
<evidence type="ECO:0000256" key="17">
    <source>
        <dbReference type="ARBA" id="ARBA00023242"/>
    </source>
</evidence>
<feature type="region of interest" description="Disordered" evidence="23">
    <location>
        <begin position="401"/>
        <end position="619"/>
    </location>
</feature>
<dbReference type="InterPro" id="IPR000210">
    <property type="entry name" value="BTB/POZ_dom"/>
</dbReference>
<comment type="catalytic activity">
    <reaction evidence="18">
        <text>L-lysyl(9)-[histone H3] + S-adenosyl-L-methionine = N(6)-methyl-L-lysyl(9)-[histone H3] + S-adenosyl-L-homocysteine + H(+)</text>
        <dbReference type="Rhea" id="RHEA:60280"/>
        <dbReference type="Rhea" id="RHEA-COMP:15542"/>
        <dbReference type="Rhea" id="RHEA-COMP:15546"/>
        <dbReference type="ChEBI" id="CHEBI:15378"/>
        <dbReference type="ChEBI" id="CHEBI:29969"/>
        <dbReference type="ChEBI" id="CHEBI:57856"/>
        <dbReference type="ChEBI" id="CHEBI:59789"/>
        <dbReference type="ChEBI" id="CHEBI:61929"/>
        <dbReference type="EC" id="2.1.1.367"/>
    </reaction>
</comment>
<evidence type="ECO:0000256" key="5">
    <source>
        <dbReference type="ARBA" id="ARBA00022553"/>
    </source>
</evidence>
<dbReference type="FunFam" id="3.30.160.60:FF:000624">
    <property type="entry name" value="zinc finger protein 697"/>
    <property type="match status" value="1"/>
</dbReference>
<dbReference type="InterPro" id="IPR046341">
    <property type="entry name" value="SET_dom_sf"/>
</dbReference>
<dbReference type="PANTHER" id="PTHR46307:SF1">
    <property type="entry name" value="HISTONE-LYSINE N-METHYLTRANSFERASE EHMT2"/>
    <property type="match status" value="1"/>
</dbReference>
<feature type="compositionally biased region" description="Low complexity" evidence="23">
    <location>
        <begin position="139"/>
        <end position="149"/>
    </location>
</feature>
<evidence type="ECO:0000256" key="10">
    <source>
        <dbReference type="ARBA" id="ARBA00022737"/>
    </source>
</evidence>
<comment type="subcellular location">
    <subcellularLocation>
        <location evidence="2">Chromosome</location>
    </subcellularLocation>
    <subcellularLocation>
        <location evidence="1">Nucleus</location>
    </subcellularLocation>
</comment>
<dbReference type="GO" id="GO:0008270">
    <property type="term" value="F:zinc ion binding"/>
    <property type="evidence" value="ECO:0007669"/>
    <property type="project" value="UniProtKB-KW"/>
</dbReference>
<dbReference type="FunFam" id="1.25.40.20:FF:000029">
    <property type="entry name" value="histone-lysine N-methyltransferase EHMT1 isoform X2"/>
    <property type="match status" value="1"/>
</dbReference>
<evidence type="ECO:0000256" key="11">
    <source>
        <dbReference type="ARBA" id="ARBA00022771"/>
    </source>
</evidence>
<dbReference type="GO" id="GO:0000122">
    <property type="term" value="P:negative regulation of transcription by RNA polymerase II"/>
    <property type="evidence" value="ECO:0007669"/>
    <property type="project" value="TreeGrafter"/>
</dbReference>
<feature type="domain" description="C2H2-type" evidence="25">
    <location>
        <begin position="329"/>
        <end position="356"/>
    </location>
</feature>
<keyword evidence="4" id="KW-1017">Isopeptide bond</keyword>
<dbReference type="EC" id="2.1.1.367" evidence="20"/>
<dbReference type="GO" id="GO:0032259">
    <property type="term" value="P:methylation"/>
    <property type="evidence" value="ECO:0007669"/>
    <property type="project" value="UniProtKB-KW"/>
</dbReference>
<dbReference type="GO" id="GO:0002039">
    <property type="term" value="F:p53 binding"/>
    <property type="evidence" value="ECO:0007669"/>
    <property type="project" value="InterPro"/>
</dbReference>
<evidence type="ECO:0000256" key="20">
    <source>
        <dbReference type="ARBA" id="ARBA00066816"/>
    </source>
</evidence>
<keyword evidence="15 21" id="KW-0040">ANK repeat</keyword>
<evidence type="ECO:0000256" key="22">
    <source>
        <dbReference type="PROSITE-ProRule" id="PRU00042"/>
    </source>
</evidence>
<dbReference type="Gene3D" id="1.25.40.20">
    <property type="entry name" value="Ankyrin repeat-containing domain"/>
    <property type="match status" value="1"/>
</dbReference>
<sequence length="1636" mass="178950">MASGVELLRFQLPGHEAATLRNMNQLRSEERFCDVTIVAESLKFRGHKVILAACSPFLRDQFLLNPSSELQVSLMHSAKIVADLLLSCYTGALEFAVRDIVNYLTAASYLQMEHVVEKCRNALSQFIQPQIGLKEDAPPAKGGAPRAPAGPSPQDRARHRLPAWPLKLELEELELKDEEEEEDYGDDDGVSDICIVKVESALEVAQRQKKQAAAAAWAKEGSPPPGWAKEQQQEAQVNSTVAEGPGLPEPAPQGVVKACYSLAEDAEGEGLLIFPGGTYAEEGGGRPGAGRGGPAGPHPLRSIRCAKCEEPFQGVEKLVFHMRAQHFIFMCPRCGKQFNHSSNLNRHMNVHRGVKSHSCAVCGKSFTQKSTLHDHMNLHSGQRPYRCSYCDVRFAHKPAIRRHLKEQHGKTTAENRDEPRGAAPVAEKEPGEKGPHPMGQAPPRDLPPGAAPPPRALGPEEKWKPGRDGESGGGGGGESPPPEGNSGDEAVRTQVSGGPKEAAGASPEEEGTPATVMVTPSSGSKGLPGHASKTLPSSPSKAGGGPSRAKMSLMGTSKSPPSVQSLAMRLLSLPGARLPPEGGPAGEPQPPAPPDPKPKVHRARKTMAKPSNGQVPEKRVSEMLHFRVSDDLRSIEEPEPAKRQKVDYRTGLIHKRLPSSLHRSSPRASTEITVTEEMAAPPSESRPLGDPLGARGAGGPLEEWETEVGEDFSLFYDSYSVDEHGDSDSKSEADRAGEQMSEEEEEEEEEEDEEDEESGTMSDRSASSTKRKAKKRWKNDSPWVKPSRKRKRKEARPKDGRGLNGAPAAGQSEYTEVPLGCLDLPGEGALSPNNAGVSNETSSLETERSEELPLCSCRMEAPKIERLSEAARSHCMATESADGELSGCGCSVLKRETMRPSSRVPLMVLCESHRARMVKHHCCPGCGHFCTAGTFLECHPDLRVTHRFHKGCVSQLNGLIFCPHCGEDASEAQEITIARADTSTPAPPPPGQEPPDAPGRADTTQPSARIRGKGEGRLVPHDPLADGIDSSGGPVLTLPSGAAISPLGLGPGPGREQLEKALIVQEAERRKKLRFHPRQLYLSVKQGELQKVLLMLLDNLDPNFQSDQQSKRTPLHAAAQKGYLEICHVLLQAGANINAVDKTRRTPLMEAVVSSQVETARYIVRRGGCVYSKEEDGSTCLHHAAKCGNLAMVSLLLATGQVDVNAQDNGGWTPIIWAAEHKHIEVIRMLLTRGADVTLTDNEENICLHWASFTGSAEIAEVLLNAQCDLQAVNCHGDTPLHIAARESYHNCVMLFLSRGADPEVRNKEGDCPVDLSLENSEVWFALQLNRKIRQGILNRALRTERIISRDVARGYENVPIPCVNSVDDEPCPDDYKYISENCETSTMNIDRNITHLQHCTCQDDCSSSNCLCGQLSIRCWYDKDGRLLQEFNKIEPPLIFECNQACTCWRNCKNRVVQSGIKVRLQLYRTAKMGWGVRALQTIPQGTFICEYVGELISDAEADVREDDSYLFDLDNKDGEVYCIDARYYGNVSRFINHLCEPNIIPVRVFMLHQDLRFPRIAFFSSRDIRAGEELGFDYGDRFWDIKSKYFTCQCGAEKCKHSAEAIALEQSRLARLEAHPELLPDVGGLPLLGP</sequence>
<dbReference type="SMART" id="SM00468">
    <property type="entry name" value="PreSET"/>
    <property type="match status" value="1"/>
</dbReference>
<keyword evidence="17" id="KW-0539">Nucleus</keyword>
<feature type="domain" description="SET" evidence="26">
    <location>
        <begin position="1464"/>
        <end position="1581"/>
    </location>
</feature>
<dbReference type="InterPro" id="IPR038034">
    <property type="entry name" value="SET_EHMT2"/>
</dbReference>
<keyword evidence="6" id="KW-0489">Methyltransferase</keyword>
<dbReference type="SUPFAM" id="SSF57667">
    <property type="entry name" value="beta-beta-alpha zinc fingers"/>
    <property type="match status" value="2"/>
</dbReference>
<proteinExistence type="predicted"/>
<dbReference type="Gene3D" id="3.30.710.10">
    <property type="entry name" value="Potassium Channel Kv1.1, Chain A"/>
    <property type="match status" value="1"/>
</dbReference>
<dbReference type="SMART" id="SM00225">
    <property type="entry name" value="BTB"/>
    <property type="match status" value="1"/>
</dbReference>
<evidence type="ECO:0000256" key="16">
    <source>
        <dbReference type="ARBA" id="ARBA00023125"/>
    </source>
</evidence>
<dbReference type="InterPro" id="IPR036770">
    <property type="entry name" value="Ankyrin_rpt-contain_sf"/>
</dbReference>
<dbReference type="InterPro" id="IPR043550">
    <property type="entry name" value="EHMT1/EHMT2"/>
</dbReference>
<dbReference type="EMBL" id="QXTE01000925">
    <property type="protein sequence ID" value="TFJ95964.1"/>
    <property type="molecule type" value="Genomic_DNA"/>
</dbReference>
<dbReference type="PROSITE" id="PS50867">
    <property type="entry name" value="PRE_SET"/>
    <property type="match status" value="1"/>
</dbReference>
<dbReference type="Pfam" id="PF21533">
    <property type="entry name" value="EHMT1-2_CRR"/>
    <property type="match status" value="1"/>
</dbReference>
<protein>
    <recommendedName>
        <fullName evidence="20">[histone H3]-lysine(9) N-methyltransferase</fullName>
        <ecNumber evidence="20">2.1.1.367</ecNumber>
    </recommendedName>
</protein>
<feature type="repeat" description="ANK" evidence="21">
    <location>
        <begin position="1176"/>
        <end position="1209"/>
    </location>
</feature>
<dbReference type="InterPro" id="IPR013087">
    <property type="entry name" value="Znf_C2H2_type"/>
</dbReference>
<dbReference type="InterPro" id="IPR011333">
    <property type="entry name" value="SKP1/BTB/POZ_sf"/>
</dbReference>
<feature type="repeat" description="ANK" evidence="21">
    <location>
        <begin position="1110"/>
        <end position="1142"/>
    </location>
</feature>
<evidence type="ECO:0000256" key="19">
    <source>
        <dbReference type="ARBA" id="ARBA00052968"/>
    </source>
</evidence>
<dbReference type="GO" id="GO:0140948">
    <property type="term" value="F:histone H3K9 monomethyltransferase activity"/>
    <property type="evidence" value="ECO:0007669"/>
    <property type="project" value="UniProtKB-EC"/>
</dbReference>
<evidence type="ECO:0000256" key="6">
    <source>
        <dbReference type="ARBA" id="ARBA00022603"/>
    </source>
</evidence>
<keyword evidence="14" id="KW-0156">Chromatin regulator</keyword>
<feature type="repeat" description="ANK" evidence="21">
    <location>
        <begin position="1210"/>
        <end position="1242"/>
    </location>
</feature>
<keyword evidence="12" id="KW-0862">Zinc</keyword>
<feature type="region of interest" description="Disordered" evidence="23">
    <location>
        <begin position="134"/>
        <end position="163"/>
    </location>
</feature>
<feature type="domain" description="Pre-SET" evidence="27">
    <location>
        <begin position="1398"/>
        <end position="1461"/>
    </location>
</feature>
<dbReference type="GO" id="GO:0005654">
    <property type="term" value="C:nucleoplasm"/>
    <property type="evidence" value="ECO:0007669"/>
    <property type="project" value="UniProtKB-ARBA"/>
</dbReference>
<dbReference type="GO" id="GO:0000785">
    <property type="term" value="C:chromatin"/>
    <property type="evidence" value="ECO:0007669"/>
    <property type="project" value="TreeGrafter"/>
</dbReference>
<comment type="caution">
    <text evidence="28">The sequence shown here is derived from an EMBL/GenBank/DDBJ whole genome shotgun (WGS) entry which is preliminary data.</text>
</comment>
<keyword evidence="5" id="KW-0597">Phosphoprotein</keyword>
<keyword evidence="9" id="KW-0479">Metal-binding</keyword>
<accession>A0A4D9DF22</accession>
<dbReference type="SUPFAM" id="SSF54695">
    <property type="entry name" value="POZ domain"/>
    <property type="match status" value="1"/>
</dbReference>
<feature type="compositionally biased region" description="Basic and acidic residues" evidence="23">
    <location>
        <begin position="721"/>
        <end position="737"/>
    </location>
</feature>
<evidence type="ECO:0000259" key="24">
    <source>
        <dbReference type="PROSITE" id="PS50097"/>
    </source>
</evidence>
<feature type="region of interest" description="Disordered" evidence="23">
    <location>
        <begin position="631"/>
        <end position="820"/>
    </location>
</feature>
<keyword evidence="8" id="KW-0949">S-adenosyl-L-methionine</keyword>
<keyword evidence="3" id="KW-0158">Chromosome</keyword>
<feature type="compositionally biased region" description="Basic and acidic residues" evidence="23">
    <location>
        <begin position="631"/>
        <end position="648"/>
    </location>
</feature>
<feature type="compositionally biased region" description="Pro residues" evidence="23">
    <location>
        <begin position="444"/>
        <end position="456"/>
    </location>
</feature>
<dbReference type="PRINTS" id="PR01415">
    <property type="entry name" value="ANKYRIN"/>
</dbReference>
<dbReference type="Gene3D" id="2.170.270.10">
    <property type="entry name" value="SET domain"/>
    <property type="match status" value="1"/>
</dbReference>
<dbReference type="CDD" id="cd10533">
    <property type="entry name" value="SET_EHMT2"/>
    <property type="match status" value="1"/>
</dbReference>
<evidence type="ECO:0000259" key="27">
    <source>
        <dbReference type="PROSITE" id="PS50867"/>
    </source>
</evidence>
<feature type="compositionally biased region" description="Acidic residues" evidence="23">
    <location>
        <begin position="740"/>
        <end position="758"/>
    </location>
</feature>
<keyword evidence="7" id="KW-0808">Transferase</keyword>